<name>A0A3P8VM43_CYNSE</name>
<dbReference type="RefSeq" id="XP_024908374.1">
    <property type="nucleotide sequence ID" value="XM_025052606.1"/>
</dbReference>
<dbReference type="InParanoid" id="A0A3P8VM43"/>
<feature type="coiled-coil region" evidence="1">
    <location>
        <begin position="123"/>
        <end position="157"/>
    </location>
</feature>
<evidence type="ECO:0000256" key="2">
    <source>
        <dbReference type="SAM" id="MobiDB-lite"/>
    </source>
</evidence>
<dbReference type="PANTHER" id="PTHR35088:SF1">
    <property type="entry name" value="COILED-COIL DOMAIN-CONTAINING PROTEIN 178"/>
    <property type="match status" value="1"/>
</dbReference>
<dbReference type="PANTHER" id="PTHR35088">
    <property type="entry name" value="COILED-COIL DOMAIN-CONTAINING PROTEIN 178"/>
    <property type="match status" value="1"/>
</dbReference>
<proteinExistence type="predicted"/>
<feature type="region of interest" description="Disordered" evidence="2">
    <location>
        <begin position="1"/>
        <end position="23"/>
    </location>
</feature>
<accession>A0A3P8VM43</accession>
<keyword evidence="1" id="KW-0175">Coiled coil</keyword>
<reference evidence="3 4" key="1">
    <citation type="journal article" date="2014" name="Nat. Genet.">
        <title>Whole-genome sequence of a flatfish provides insights into ZW sex chromosome evolution and adaptation to a benthic lifestyle.</title>
        <authorList>
            <person name="Chen S."/>
            <person name="Zhang G."/>
            <person name="Shao C."/>
            <person name="Huang Q."/>
            <person name="Liu G."/>
            <person name="Zhang P."/>
            <person name="Song W."/>
            <person name="An N."/>
            <person name="Chalopin D."/>
            <person name="Volff J.N."/>
            <person name="Hong Y."/>
            <person name="Li Q."/>
            <person name="Sha Z."/>
            <person name="Zhou H."/>
            <person name="Xie M."/>
            <person name="Yu Q."/>
            <person name="Liu Y."/>
            <person name="Xiang H."/>
            <person name="Wang N."/>
            <person name="Wu K."/>
            <person name="Yang C."/>
            <person name="Zhou Q."/>
            <person name="Liao X."/>
            <person name="Yang L."/>
            <person name="Hu Q."/>
            <person name="Zhang J."/>
            <person name="Meng L."/>
            <person name="Jin L."/>
            <person name="Tian Y."/>
            <person name="Lian J."/>
            <person name="Yang J."/>
            <person name="Miao G."/>
            <person name="Liu S."/>
            <person name="Liang Z."/>
            <person name="Yan F."/>
            <person name="Li Y."/>
            <person name="Sun B."/>
            <person name="Zhang H."/>
            <person name="Zhang J."/>
            <person name="Zhu Y."/>
            <person name="Du M."/>
            <person name="Zhao Y."/>
            <person name="Schartl M."/>
            <person name="Tang Q."/>
            <person name="Wang J."/>
        </authorList>
    </citation>
    <scope>NUCLEOTIDE SEQUENCE</scope>
</reference>
<feature type="coiled-coil region" evidence="1">
    <location>
        <begin position="184"/>
        <end position="320"/>
    </location>
</feature>
<feature type="coiled-coil region" evidence="1">
    <location>
        <begin position="402"/>
        <end position="436"/>
    </location>
</feature>
<dbReference type="AlphaFoldDB" id="A0A3P8VM43"/>
<evidence type="ECO:0000313" key="4">
    <source>
        <dbReference type="Proteomes" id="UP000265120"/>
    </source>
</evidence>
<dbReference type="Ensembl" id="ENSCSET00000016556.1">
    <property type="protein sequence ID" value="ENSCSEP00000016348.1"/>
    <property type="gene ID" value="ENSCSEG00000010507.1"/>
</dbReference>
<dbReference type="GeneID" id="103396329"/>
<dbReference type="GeneTree" id="ENSGT00940000166855"/>
<feature type="coiled-coil region" evidence="1">
    <location>
        <begin position="687"/>
        <end position="721"/>
    </location>
</feature>
<reference evidence="3" key="2">
    <citation type="submission" date="2025-08" db="UniProtKB">
        <authorList>
            <consortium name="Ensembl"/>
        </authorList>
    </citation>
    <scope>IDENTIFICATION</scope>
</reference>
<dbReference type="OrthoDB" id="10010556at2759"/>
<feature type="region of interest" description="Disordered" evidence="2">
    <location>
        <begin position="806"/>
        <end position="827"/>
    </location>
</feature>
<evidence type="ECO:0000313" key="3">
    <source>
        <dbReference type="Ensembl" id="ENSCSEP00000016348.1"/>
    </source>
</evidence>
<dbReference type="Proteomes" id="UP000265120">
    <property type="component" value="Chromosome 20"/>
</dbReference>
<protein>
    <submittedName>
        <fullName evidence="3">Coiled-coil domain containing 178</fullName>
    </submittedName>
</protein>
<evidence type="ECO:0000256" key="1">
    <source>
        <dbReference type="SAM" id="Coils"/>
    </source>
</evidence>
<keyword evidence="4" id="KW-1185">Reference proteome</keyword>
<feature type="coiled-coil region" evidence="1">
    <location>
        <begin position="497"/>
        <end position="619"/>
    </location>
</feature>
<reference evidence="3" key="3">
    <citation type="submission" date="2025-09" db="UniProtKB">
        <authorList>
            <consortium name="Ensembl"/>
        </authorList>
    </citation>
    <scope>IDENTIFICATION</scope>
</reference>
<organism evidence="3 4">
    <name type="scientific">Cynoglossus semilaevis</name>
    <name type="common">Tongue sole</name>
    <dbReference type="NCBI Taxonomy" id="244447"/>
    <lineage>
        <taxon>Eukaryota</taxon>
        <taxon>Metazoa</taxon>
        <taxon>Chordata</taxon>
        <taxon>Craniata</taxon>
        <taxon>Vertebrata</taxon>
        <taxon>Euteleostomi</taxon>
        <taxon>Actinopterygii</taxon>
        <taxon>Neopterygii</taxon>
        <taxon>Teleostei</taxon>
        <taxon>Neoteleostei</taxon>
        <taxon>Acanthomorphata</taxon>
        <taxon>Carangaria</taxon>
        <taxon>Pleuronectiformes</taxon>
        <taxon>Pleuronectoidei</taxon>
        <taxon>Cynoglossidae</taxon>
        <taxon>Cynoglossinae</taxon>
        <taxon>Cynoglossus</taxon>
    </lineage>
</organism>
<dbReference type="CTD" id="374864"/>
<sequence length="827" mass="95727">MPDVEPLRYPSREGPASQPDLDVVSSGRRRTCALLNSPSPYVSNAICHMQELKTAVENWCQQCGQYRAQFDQEKQPYKKFLRFQPREPDSESVMSELFVEGVAISARETSPLSSLLRRINDVLGEVMCLIERLEADRQFAEEALLIEKQRKKFLENKVDRLSLWKQQECSSVVQKAHEACVRDMSDLKIKLKLEKEKLHQVQKTLSDTEMLNHRLQEDINFAKKQIPIVKENLDLQDTKINQINTVKAEAEEMYLKAQSELLKVQNELKVMEDDASNEKALLDDELQEMKNQLAKKSEDLNQLEKLEEDLNAEIVAADKTVALTEEMCATLRQRIPELTESEKNEKDQISVLKVKIQDEMQKNKKLSGKIGSLEEAVERSRLKGEAEVSCIKEQLQTKRCAAAALRKESMEYEQKVEEYERKTTESEKAVAQMRAETKQMLQKIIDSDEQWEKAKEEVTQIVAKHSVARAKLQEQEKLTFQQEQKARKEIESLKKDLTGQITALELLKDQCADLKEELERHKISSELTNHRLQKEFENVSSATKALETKIKKIKKVTEDLENIQQEHRNTLLDLEREKKLRHQHLEAAQDLHTATVKRYEETQHRIADLMKKTKEYQESSDKMEQIVESMPGVIEELQSVFDSVDFQYKSAVLIMSTLQADRNECQQRTRRSVQTHTAHVRARKKKMAEMKELLQIALKENKQLAKEYESMKKSLMKAKQEDVSAQIKRNSQHGSFLYYKQLSLLQKRMHKALVKYFKRRSLYSQAELDRCQALSQETKQKIKTAQESLSDEIHLISAFLRSLTDDSTTTEDAAVDKQGRPDAAGSK</sequence>
<dbReference type="InterPro" id="IPR038826">
    <property type="entry name" value="CCDC178"/>
</dbReference>